<evidence type="ECO:0000313" key="1">
    <source>
        <dbReference type="EMBL" id="OWF46353.1"/>
    </source>
</evidence>
<dbReference type="Gene3D" id="3.10.129.10">
    <property type="entry name" value="Hotdog Thioesterase"/>
    <property type="match status" value="1"/>
</dbReference>
<dbReference type="SUPFAM" id="SSF54637">
    <property type="entry name" value="Thioesterase/thiol ester dehydrase-isomerase"/>
    <property type="match status" value="1"/>
</dbReference>
<accession>A0A210QC74</accession>
<dbReference type="AlphaFoldDB" id="A0A210QC74"/>
<keyword evidence="2" id="KW-1185">Reference proteome</keyword>
<reference evidence="1 2" key="1">
    <citation type="journal article" date="2017" name="Nat. Ecol. Evol.">
        <title>Scallop genome provides insights into evolution of bilaterian karyotype and development.</title>
        <authorList>
            <person name="Wang S."/>
            <person name="Zhang J."/>
            <person name="Jiao W."/>
            <person name="Li J."/>
            <person name="Xun X."/>
            <person name="Sun Y."/>
            <person name="Guo X."/>
            <person name="Huan P."/>
            <person name="Dong B."/>
            <person name="Zhang L."/>
            <person name="Hu X."/>
            <person name="Sun X."/>
            <person name="Wang J."/>
            <person name="Zhao C."/>
            <person name="Wang Y."/>
            <person name="Wang D."/>
            <person name="Huang X."/>
            <person name="Wang R."/>
            <person name="Lv J."/>
            <person name="Li Y."/>
            <person name="Zhang Z."/>
            <person name="Liu B."/>
            <person name="Lu W."/>
            <person name="Hui Y."/>
            <person name="Liang J."/>
            <person name="Zhou Z."/>
            <person name="Hou R."/>
            <person name="Li X."/>
            <person name="Liu Y."/>
            <person name="Li H."/>
            <person name="Ning X."/>
            <person name="Lin Y."/>
            <person name="Zhao L."/>
            <person name="Xing Q."/>
            <person name="Dou J."/>
            <person name="Li Y."/>
            <person name="Mao J."/>
            <person name="Guo H."/>
            <person name="Dou H."/>
            <person name="Li T."/>
            <person name="Mu C."/>
            <person name="Jiang W."/>
            <person name="Fu Q."/>
            <person name="Fu X."/>
            <person name="Miao Y."/>
            <person name="Liu J."/>
            <person name="Yu Q."/>
            <person name="Li R."/>
            <person name="Liao H."/>
            <person name="Li X."/>
            <person name="Kong Y."/>
            <person name="Jiang Z."/>
            <person name="Chourrout D."/>
            <person name="Li R."/>
            <person name="Bao Z."/>
        </authorList>
    </citation>
    <scope>NUCLEOTIDE SEQUENCE [LARGE SCALE GENOMIC DNA]</scope>
    <source>
        <strain evidence="1 2">PY_sf001</strain>
    </source>
</reference>
<dbReference type="Proteomes" id="UP000242188">
    <property type="component" value="Unassembled WGS sequence"/>
</dbReference>
<proteinExistence type="predicted"/>
<dbReference type="InterPro" id="IPR029069">
    <property type="entry name" value="HotDog_dom_sf"/>
</dbReference>
<name>A0A210QC74_MIZYE</name>
<dbReference type="EMBL" id="NEDP02004195">
    <property type="protein sequence ID" value="OWF46353.1"/>
    <property type="molecule type" value="Genomic_DNA"/>
</dbReference>
<dbReference type="PANTHER" id="PTHR34487:SF1">
    <property type="entry name" value="ACYL-ACP THIOESTERASE"/>
    <property type="match status" value="1"/>
</dbReference>
<evidence type="ECO:0000313" key="2">
    <source>
        <dbReference type="Proteomes" id="UP000242188"/>
    </source>
</evidence>
<organism evidence="1 2">
    <name type="scientific">Mizuhopecten yessoensis</name>
    <name type="common">Japanese scallop</name>
    <name type="synonym">Patinopecten yessoensis</name>
    <dbReference type="NCBI Taxonomy" id="6573"/>
    <lineage>
        <taxon>Eukaryota</taxon>
        <taxon>Metazoa</taxon>
        <taxon>Spiralia</taxon>
        <taxon>Lophotrochozoa</taxon>
        <taxon>Mollusca</taxon>
        <taxon>Bivalvia</taxon>
        <taxon>Autobranchia</taxon>
        <taxon>Pteriomorphia</taxon>
        <taxon>Pectinida</taxon>
        <taxon>Pectinoidea</taxon>
        <taxon>Pectinidae</taxon>
        <taxon>Mizuhopecten</taxon>
    </lineage>
</organism>
<dbReference type="OrthoDB" id="5975054at2759"/>
<dbReference type="Pfam" id="PF13279">
    <property type="entry name" value="4HBT_2"/>
    <property type="match status" value="1"/>
</dbReference>
<protein>
    <recommendedName>
        <fullName evidence="3">Acyl-ACP thioesterase</fullName>
    </recommendedName>
</protein>
<dbReference type="PANTHER" id="PTHR34487">
    <property type="entry name" value="ACYL-ACP THIOESTERASE"/>
    <property type="match status" value="1"/>
</dbReference>
<evidence type="ECO:0008006" key="3">
    <source>
        <dbReference type="Google" id="ProtNLM"/>
    </source>
</evidence>
<gene>
    <name evidence="1" type="ORF">KP79_PYT04826</name>
</gene>
<comment type="caution">
    <text evidence="1">The sequence shown here is derived from an EMBL/GenBank/DDBJ whole genome shotgun (WGS) entry which is preliminary data.</text>
</comment>
<dbReference type="CDD" id="cd00586">
    <property type="entry name" value="4HBT"/>
    <property type="match status" value="1"/>
</dbReference>
<sequence length="311" mass="35680">MSNLCYPRKTCQGTLQKRIGVTMVHYTLTHASPGRFEFDIASPASAYRDRTGHLSIWGVSKILQDAGTICGLHDFIPLSQNLVRDNIRLFLISEKCVMSPTFHTKFSWAEKLQKYHVTYTVSSVTPATLGNRQVLSDPDTGSWYLKSENKLVAVNWETRRSVKLPKSYYESSSKLVDHEQASMMTRKQDALIPPVTSFRTTTQTRYSDLDFNYHLNAAEYYRFCSDAASEASLSGYYRHFTSDIVKYPLMQTEVTFLGECGPGEKLTVYTWQDENDVTKLYFAIYLKEVRIFQACFIFDRNLSKNRVMASL</sequence>